<evidence type="ECO:0000259" key="13">
    <source>
        <dbReference type="PROSITE" id="PS51674"/>
    </source>
</evidence>
<evidence type="ECO:0000313" key="15">
    <source>
        <dbReference type="Proteomes" id="UP000237822"/>
    </source>
</evidence>
<dbReference type="HAMAP" id="MF_01479">
    <property type="entry name" value="WhiB"/>
    <property type="match status" value="1"/>
</dbReference>
<keyword evidence="9 12" id="KW-0238">DNA-binding</keyword>
<accession>A0A2T0UA40</accession>
<evidence type="ECO:0000256" key="2">
    <source>
        <dbReference type="ARBA" id="ARBA00006597"/>
    </source>
</evidence>
<gene>
    <name evidence="12" type="primary">whiB</name>
    <name evidence="14" type="ORF">BCF74_12431</name>
</gene>
<organism evidence="14 15">
    <name type="scientific">Knoellia remsis</name>
    <dbReference type="NCBI Taxonomy" id="407159"/>
    <lineage>
        <taxon>Bacteria</taxon>
        <taxon>Bacillati</taxon>
        <taxon>Actinomycetota</taxon>
        <taxon>Actinomycetes</taxon>
        <taxon>Micrococcales</taxon>
        <taxon>Intrasporangiaceae</taxon>
        <taxon>Knoellia</taxon>
    </lineage>
</organism>
<keyword evidence="7 12" id="KW-0411">Iron-sulfur</keyword>
<evidence type="ECO:0000256" key="4">
    <source>
        <dbReference type="ARBA" id="ARBA00022490"/>
    </source>
</evidence>
<dbReference type="GO" id="GO:0046872">
    <property type="term" value="F:metal ion binding"/>
    <property type="evidence" value="ECO:0007669"/>
    <property type="project" value="UniProtKB-KW"/>
</dbReference>
<keyword evidence="15" id="KW-1185">Reference proteome</keyword>
<keyword evidence="6 12" id="KW-0408">Iron</keyword>
<feature type="binding site" evidence="12">
    <location>
        <position position="60"/>
    </location>
    <ligand>
        <name>[4Fe-4S] cluster</name>
        <dbReference type="ChEBI" id="CHEBI:49883"/>
    </ligand>
</feature>
<dbReference type="PROSITE" id="PS51674">
    <property type="entry name" value="4FE4S_WBL"/>
    <property type="match status" value="1"/>
</dbReference>
<comment type="cofactor">
    <cofactor evidence="12">
        <name>[4Fe-4S] cluster</name>
        <dbReference type="ChEBI" id="CHEBI:49883"/>
    </cofactor>
    <text evidence="12">Binds 1 [4Fe-4S] cluster per subunit. Following nitrosylation of the [4Fe-4S] cluster binds 1 [4Fe-8(NO)] cluster per subunit.</text>
</comment>
<keyword evidence="10 12" id="KW-1015">Disulfide bond</keyword>
<keyword evidence="4 12" id="KW-0963">Cytoplasm</keyword>
<evidence type="ECO:0000313" key="14">
    <source>
        <dbReference type="EMBL" id="PRY54697.1"/>
    </source>
</evidence>
<name>A0A2T0UA40_9MICO</name>
<keyword evidence="3 12" id="KW-0004">4Fe-4S</keyword>
<feature type="binding site" evidence="12">
    <location>
        <position position="51"/>
    </location>
    <ligand>
        <name>[4Fe-4S] cluster</name>
        <dbReference type="ChEBI" id="CHEBI:49883"/>
    </ligand>
</feature>
<dbReference type="AlphaFoldDB" id="A0A2T0UA40"/>
<feature type="binding site" evidence="12">
    <location>
        <position position="54"/>
    </location>
    <ligand>
        <name>[4Fe-4S] cluster</name>
        <dbReference type="ChEBI" id="CHEBI:49883"/>
    </ligand>
</feature>
<evidence type="ECO:0000256" key="8">
    <source>
        <dbReference type="ARBA" id="ARBA00023015"/>
    </source>
</evidence>
<dbReference type="PANTHER" id="PTHR38839">
    <property type="entry name" value="TRANSCRIPTIONAL REGULATOR WHID-RELATED"/>
    <property type="match status" value="1"/>
</dbReference>
<dbReference type="InterPro" id="IPR003482">
    <property type="entry name" value="Whib"/>
</dbReference>
<feature type="domain" description="4Fe-4S Wbl-type" evidence="13">
    <location>
        <begin position="20"/>
        <end position="83"/>
    </location>
</feature>
<dbReference type="GO" id="GO:0047134">
    <property type="term" value="F:protein-disulfide reductase [NAD(P)H] activity"/>
    <property type="evidence" value="ECO:0007669"/>
    <property type="project" value="TreeGrafter"/>
</dbReference>
<dbReference type="Proteomes" id="UP000237822">
    <property type="component" value="Unassembled WGS sequence"/>
</dbReference>
<comment type="similarity">
    <text evidence="2 12">Belongs to the WhiB family.</text>
</comment>
<evidence type="ECO:0000256" key="9">
    <source>
        <dbReference type="ARBA" id="ARBA00023125"/>
    </source>
</evidence>
<evidence type="ECO:0000256" key="11">
    <source>
        <dbReference type="ARBA" id="ARBA00023163"/>
    </source>
</evidence>
<evidence type="ECO:0000256" key="6">
    <source>
        <dbReference type="ARBA" id="ARBA00023004"/>
    </source>
</evidence>
<proteinExistence type="inferred from homology"/>
<evidence type="ECO:0000256" key="5">
    <source>
        <dbReference type="ARBA" id="ARBA00022723"/>
    </source>
</evidence>
<evidence type="ECO:0000256" key="12">
    <source>
        <dbReference type="HAMAP-Rule" id="MF_01479"/>
    </source>
</evidence>
<dbReference type="GO" id="GO:0045454">
    <property type="term" value="P:cell redox homeostasis"/>
    <property type="evidence" value="ECO:0007669"/>
    <property type="project" value="TreeGrafter"/>
</dbReference>
<dbReference type="EMBL" id="PVTI01000024">
    <property type="protein sequence ID" value="PRY54697.1"/>
    <property type="molecule type" value="Genomic_DNA"/>
</dbReference>
<comment type="caution">
    <text evidence="14">The sequence shown here is derived from an EMBL/GenBank/DDBJ whole genome shotgun (WGS) entry which is preliminary data.</text>
</comment>
<dbReference type="Pfam" id="PF02467">
    <property type="entry name" value="Whib"/>
    <property type="match status" value="1"/>
</dbReference>
<evidence type="ECO:0000256" key="7">
    <source>
        <dbReference type="ARBA" id="ARBA00023014"/>
    </source>
</evidence>
<comment type="PTM">
    <text evidence="12">Upon Fe-S cluster removal intramolecular disulfide bonds are formed.</text>
</comment>
<keyword evidence="5 12" id="KW-0479">Metal-binding</keyword>
<evidence type="ECO:0000256" key="3">
    <source>
        <dbReference type="ARBA" id="ARBA00022485"/>
    </source>
</evidence>
<protein>
    <recommendedName>
        <fullName evidence="12">Transcriptional regulator WhiB</fullName>
    </recommendedName>
</protein>
<feature type="binding site" evidence="12">
    <location>
        <position position="21"/>
    </location>
    <ligand>
        <name>[4Fe-4S] cluster</name>
        <dbReference type="ChEBI" id="CHEBI:49883"/>
    </ligand>
</feature>
<reference evidence="14 15" key="1">
    <citation type="submission" date="2018-03" db="EMBL/GenBank/DDBJ databases">
        <title>Genomic Encyclopedia of Archaeal and Bacterial Type Strains, Phase II (KMG-II): from individual species to whole genera.</title>
        <authorList>
            <person name="Goeker M."/>
        </authorList>
    </citation>
    <scope>NUCLEOTIDE SEQUENCE [LARGE SCALE GENOMIC DNA]</scope>
    <source>
        <strain evidence="14 15">ATCC BAA-1496</strain>
    </source>
</reference>
<dbReference type="GO" id="GO:0051539">
    <property type="term" value="F:4 iron, 4 sulfur cluster binding"/>
    <property type="evidence" value="ECO:0007669"/>
    <property type="project" value="UniProtKB-UniRule"/>
</dbReference>
<comment type="function">
    <text evidence="12">Acts as a transcriptional regulator. Probably redox-responsive. The apo- but not holo-form probably binds DNA.</text>
</comment>
<dbReference type="InterPro" id="IPR034768">
    <property type="entry name" value="4FE4S_WBL"/>
</dbReference>
<dbReference type="GO" id="GO:0045892">
    <property type="term" value="P:negative regulation of DNA-templated transcription"/>
    <property type="evidence" value="ECO:0007669"/>
    <property type="project" value="TreeGrafter"/>
</dbReference>
<dbReference type="GO" id="GO:0005737">
    <property type="term" value="C:cytoplasm"/>
    <property type="evidence" value="ECO:0007669"/>
    <property type="project" value="UniProtKB-SubCell"/>
</dbReference>
<keyword evidence="8 12" id="KW-0805">Transcription regulation</keyword>
<dbReference type="RefSeq" id="WP_170070250.1">
    <property type="nucleotide sequence ID" value="NZ_PVTI01000024.1"/>
</dbReference>
<dbReference type="GO" id="GO:0003677">
    <property type="term" value="F:DNA binding"/>
    <property type="evidence" value="ECO:0007669"/>
    <property type="project" value="UniProtKB-UniRule"/>
</dbReference>
<evidence type="ECO:0000256" key="1">
    <source>
        <dbReference type="ARBA" id="ARBA00004496"/>
    </source>
</evidence>
<keyword evidence="11 12" id="KW-0804">Transcription</keyword>
<dbReference type="PANTHER" id="PTHR38839:SF5">
    <property type="entry name" value="TRANSCRIPTIONAL REGULATOR WHID"/>
    <property type="match status" value="1"/>
</dbReference>
<dbReference type="GO" id="GO:0035731">
    <property type="term" value="F:dinitrosyl-iron complex binding"/>
    <property type="evidence" value="ECO:0007669"/>
    <property type="project" value="UniProtKB-UniRule"/>
</dbReference>
<sequence length="105" mass="12050">MRWVIPSPVYDVYEWQDDALCRRVEPERFFHDDSLRRIEQRRREASAKRICQRCPVIQECLEHALQTEAHGIWGGTTPAERGRIRAARAARATSMSASAEAAEPA</sequence>
<evidence type="ECO:0000256" key="10">
    <source>
        <dbReference type="ARBA" id="ARBA00023157"/>
    </source>
</evidence>
<comment type="PTM">
    <text evidence="12">The Fe-S cluster can be nitrosylated by nitric oxide (NO).</text>
</comment>
<comment type="subcellular location">
    <subcellularLocation>
        <location evidence="1 12">Cytoplasm</location>
    </subcellularLocation>
</comment>